<gene>
    <name evidence="1" type="ORF">D2962_01100</name>
</gene>
<name>A0A3G2R1P6_9FIRM</name>
<accession>A0A3G2R1P6</accession>
<reference evidence="1 2" key="1">
    <citation type="submission" date="2018-10" db="EMBL/GenBank/DDBJ databases">
        <authorList>
            <person name="Zhang X."/>
        </authorList>
    </citation>
    <scope>NUCLEOTIDE SEQUENCE [LARGE SCALE GENOMIC DNA]</scope>
    <source>
        <strain evidence="1 2">SK-G1</strain>
    </source>
</reference>
<dbReference type="AlphaFoldDB" id="A0A3G2R1P6"/>
<protein>
    <submittedName>
        <fullName evidence="1">Uncharacterized protein</fullName>
    </submittedName>
</protein>
<dbReference type="Proteomes" id="UP000280960">
    <property type="component" value="Chromosome"/>
</dbReference>
<proteinExistence type="predicted"/>
<evidence type="ECO:0000313" key="1">
    <source>
        <dbReference type="EMBL" id="AYO29384.1"/>
    </source>
</evidence>
<dbReference type="EMBL" id="CP033169">
    <property type="protein sequence ID" value="AYO29384.1"/>
    <property type="molecule type" value="Genomic_DNA"/>
</dbReference>
<sequence length="109" mass="11404">MFENADVAGVISAGTQSHVNVKPGEVITKENCKEISNIKVVPSEAVSNGVIVSLDSDSTWTVTGTSYLTSLTIAEGAKITGKNLKMYVNGVETEIAPGTYTGNIKLAVE</sequence>
<keyword evidence="2" id="KW-1185">Reference proteome</keyword>
<dbReference type="KEGG" id="bacg:D2962_01100"/>
<organism evidence="1 2">
    <name type="scientific">Biomaibacter acetigenes</name>
    <dbReference type="NCBI Taxonomy" id="2316383"/>
    <lineage>
        <taxon>Bacteria</taxon>
        <taxon>Bacillati</taxon>
        <taxon>Bacillota</taxon>
        <taxon>Clostridia</taxon>
        <taxon>Thermosediminibacterales</taxon>
        <taxon>Tepidanaerobacteraceae</taxon>
        <taxon>Biomaibacter</taxon>
    </lineage>
</organism>
<evidence type="ECO:0000313" key="2">
    <source>
        <dbReference type="Proteomes" id="UP000280960"/>
    </source>
</evidence>